<proteinExistence type="predicted"/>
<organism evidence="5 6">
    <name type="scientific">Syncephalis pseudoplumigaleata</name>
    <dbReference type="NCBI Taxonomy" id="1712513"/>
    <lineage>
        <taxon>Eukaryota</taxon>
        <taxon>Fungi</taxon>
        <taxon>Fungi incertae sedis</taxon>
        <taxon>Zoopagomycota</taxon>
        <taxon>Zoopagomycotina</taxon>
        <taxon>Zoopagomycetes</taxon>
        <taxon>Zoopagales</taxon>
        <taxon>Piptocephalidaceae</taxon>
        <taxon>Syncephalis</taxon>
    </lineage>
</organism>
<evidence type="ECO:0000256" key="3">
    <source>
        <dbReference type="PROSITE-ProRule" id="PRU00221"/>
    </source>
</evidence>
<dbReference type="PANTHER" id="PTHR44156">
    <property type="entry name" value="SUPERNUMERARY LIMBS, ISOFORM B-RELATED"/>
    <property type="match status" value="1"/>
</dbReference>
<dbReference type="InterPro" id="IPR036322">
    <property type="entry name" value="WD40_repeat_dom_sf"/>
</dbReference>
<reference evidence="6" key="1">
    <citation type="journal article" date="2018" name="Nat. Microbiol.">
        <title>Leveraging single-cell genomics to expand the fungal tree of life.</title>
        <authorList>
            <person name="Ahrendt S.R."/>
            <person name="Quandt C.A."/>
            <person name="Ciobanu D."/>
            <person name="Clum A."/>
            <person name="Salamov A."/>
            <person name="Andreopoulos B."/>
            <person name="Cheng J.F."/>
            <person name="Woyke T."/>
            <person name="Pelin A."/>
            <person name="Henrissat B."/>
            <person name="Reynolds N.K."/>
            <person name="Benny G.L."/>
            <person name="Smith M.E."/>
            <person name="James T.Y."/>
            <person name="Grigoriev I.V."/>
        </authorList>
    </citation>
    <scope>NUCLEOTIDE SEQUENCE [LARGE SCALE GENOMIC DNA]</scope>
    <source>
        <strain evidence="6">Benny S71-1</strain>
    </source>
</reference>
<gene>
    <name evidence="5" type="ORF">SYNPS1DRAFT_12954</name>
</gene>
<dbReference type="InterPro" id="IPR053299">
    <property type="entry name" value="ASTRA_WD_repeat"/>
</dbReference>
<keyword evidence="1 3" id="KW-0853">WD repeat</keyword>
<dbReference type="PROSITE" id="PS50082">
    <property type="entry name" value="WD_REPEATS_2"/>
    <property type="match status" value="6"/>
</dbReference>
<dbReference type="PRINTS" id="PR00320">
    <property type="entry name" value="GPROTEINBRPT"/>
</dbReference>
<feature type="repeat" description="WD" evidence="3">
    <location>
        <begin position="8"/>
        <end position="40"/>
    </location>
</feature>
<dbReference type="PROSITE" id="PS50294">
    <property type="entry name" value="WD_REPEATS_REGION"/>
    <property type="match status" value="4"/>
</dbReference>
<dbReference type="InterPro" id="IPR019775">
    <property type="entry name" value="WD40_repeat_CS"/>
</dbReference>
<evidence type="ECO:0000313" key="5">
    <source>
        <dbReference type="EMBL" id="RKP27262.1"/>
    </source>
</evidence>
<dbReference type="EMBL" id="KZ989240">
    <property type="protein sequence ID" value="RKP27262.1"/>
    <property type="molecule type" value="Genomic_DNA"/>
</dbReference>
<feature type="repeat" description="WD" evidence="3">
    <location>
        <begin position="192"/>
        <end position="214"/>
    </location>
</feature>
<dbReference type="PROSITE" id="PS00678">
    <property type="entry name" value="WD_REPEATS_1"/>
    <property type="match status" value="1"/>
</dbReference>
<dbReference type="AlphaFoldDB" id="A0A4P9Z5A3"/>
<evidence type="ECO:0000256" key="2">
    <source>
        <dbReference type="ARBA" id="ARBA00022737"/>
    </source>
</evidence>
<dbReference type="InterPro" id="IPR001680">
    <property type="entry name" value="WD40_rpt"/>
</dbReference>
<feature type="repeat" description="WD" evidence="3">
    <location>
        <begin position="117"/>
        <end position="156"/>
    </location>
</feature>
<protein>
    <submittedName>
        <fullName evidence="5">WD40-repeat-containing domain protein</fullName>
    </submittedName>
</protein>
<evidence type="ECO:0000256" key="1">
    <source>
        <dbReference type="ARBA" id="ARBA00022574"/>
    </source>
</evidence>
<dbReference type="Proteomes" id="UP000278143">
    <property type="component" value="Unassembled WGS sequence"/>
</dbReference>
<dbReference type="OrthoDB" id="496at2759"/>
<dbReference type="SMART" id="SM00320">
    <property type="entry name" value="WD40"/>
    <property type="match status" value="7"/>
</dbReference>
<feature type="region of interest" description="Disordered" evidence="4">
    <location>
        <begin position="87"/>
        <end position="109"/>
    </location>
</feature>
<feature type="repeat" description="WD" evidence="3">
    <location>
        <begin position="50"/>
        <end position="82"/>
    </location>
</feature>
<dbReference type="Pfam" id="PF00400">
    <property type="entry name" value="WD40"/>
    <property type="match status" value="5"/>
</dbReference>
<accession>A0A4P9Z5A3</accession>
<dbReference type="CDD" id="cd00200">
    <property type="entry name" value="WD40"/>
    <property type="match status" value="1"/>
</dbReference>
<keyword evidence="6" id="KW-1185">Reference proteome</keyword>
<dbReference type="Gene3D" id="2.130.10.10">
    <property type="entry name" value="YVTN repeat-like/Quinoprotein amine dehydrogenase"/>
    <property type="match status" value="3"/>
</dbReference>
<evidence type="ECO:0000256" key="4">
    <source>
        <dbReference type="SAM" id="MobiDB-lite"/>
    </source>
</evidence>
<evidence type="ECO:0000313" key="6">
    <source>
        <dbReference type="Proteomes" id="UP000278143"/>
    </source>
</evidence>
<keyword evidence="2" id="KW-0677">Repeat</keyword>
<dbReference type="InterPro" id="IPR020472">
    <property type="entry name" value="WD40_PAC1"/>
</dbReference>
<feature type="repeat" description="WD" evidence="3">
    <location>
        <begin position="215"/>
        <end position="254"/>
    </location>
</feature>
<dbReference type="InterPro" id="IPR015943">
    <property type="entry name" value="WD40/YVTN_repeat-like_dom_sf"/>
</dbReference>
<sequence length="324" mass="35717">MPTCRHTLAGHDGIVTCIDLDFASGRVVSGSSDRTVRVWDGNIGECERVLASHSGSIYCLQLEGERLFTGSQDRTIKHWELSRLPGKEEGAHRRKKTIRDAAQSEQPTGDPCLVNTLTGHTDAVTCLHFDAEYLVSGSADRTLRQWDLKTGECVLQLDAGWAAHGARAPPSNAYTSVSDGFVGALQFWQCALCSGTADGVIRMWDLRTGQTHRTLTGHVGPVNCLQFDERSVVSGGEDGTIRIWDLRTGEVFDTVQFERPVTSLQFDDAKVLCTAGDCEVKIYNRTNFQRSAFRAHREPVSCVRFAGRRVVTGGNDDVVKVWRT</sequence>
<name>A0A4P9Z5A3_9FUNG</name>
<dbReference type="SUPFAM" id="SSF50978">
    <property type="entry name" value="WD40 repeat-like"/>
    <property type="match status" value="1"/>
</dbReference>
<feature type="repeat" description="WD" evidence="3">
    <location>
        <begin position="293"/>
        <end position="324"/>
    </location>
</feature>